<name>A0A1L5PF90_RHIET</name>
<evidence type="ECO:0000259" key="2">
    <source>
        <dbReference type="Pfam" id="PF13439"/>
    </source>
</evidence>
<dbReference type="Pfam" id="PF13439">
    <property type="entry name" value="Glyco_transf_4"/>
    <property type="match status" value="1"/>
</dbReference>
<organism evidence="3 4">
    <name type="scientific">Rhizobium etli 8C-3</name>
    <dbReference type="NCBI Taxonomy" id="538025"/>
    <lineage>
        <taxon>Bacteria</taxon>
        <taxon>Pseudomonadati</taxon>
        <taxon>Pseudomonadota</taxon>
        <taxon>Alphaproteobacteria</taxon>
        <taxon>Hyphomicrobiales</taxon>
        <taxon>Rhizobiaceae</taxon>
        <taxon>Rhizobium/Agrobacterium group</taxon>
        <taxon>Rhizobium</taxon>
    </lineage>
</organism>
<gene>
    <name evidence="3" type="ORF">AM571_PC01196</name>
</gene>
<dbReference type="GO" id="GO:0016757">
    <property type="term" value="F:glycosyltransferase activity"/>
    <property type="evidence" value="ECO:0007669"/>
    <property type="project" value="InterPro"/>
</dbReference>
<geneLocation type="plasmid" evidence="4">
    <name>prsp8c3c</name>
</geneLocation>
<protein>
    <submittedName>
        <fullName evidence="3">Glycosyltransferase family 1 protein</fullName>
    </submittedName>
</protein>
<keyword evidence="3" id="KW-0808">Transferase</keyword>
<keyword evidence="3" id="KW-0614">Plasmid</keyword>
<dbReference type="InterPro" id="IPR028098">
    <property type="entry name" value="Glyco_trans_4-like_N"/>
</dbReference>
<evidence type="ECO:0000259" key="1">
    <source>
        <dbReference type="Pfam" id="PF00534"/>
    </source>
</evidence>
<dbReference type="Proteomes" id="UP000185109">
    <property type="component" value="Plasmid pRsp8C3c"/>
</dbReference>
<evidence type="ECO:0000313" key="3">
    <source>
        <dbReference type="EMBL" id="APO78929.1"/>
    </source>
</evidence>
<feature type="domain" description="Glycosyl transferase family 1" evidence="1">
    <location>
        <begin position="199"/>
        <end position="367"/>
    </location>
</feature>
<dbReference type="Gene3D" id="3.40.50.2000">
    <property type="entry name" value="Glycogen Phosphorylase B"/>
    <property type="match status" value="2"/>
</dbReference>
<dbReference type="CDD" id="cd03801">
    <property type="entry name" value="GT4_PimA-like"/>
    <property type="match status" value="1"/>
</dbReference>
<feature type="domain" description="Glycosyltransferase subfamily 4-like N-terminal" evidence="2">
    <location>
        <begin position="23"/>
        <end position="182"/>
    </location>
</feature>
<dbReference type="AlphaFoldDB" id="A0A1L5PF90"/>
<accession>A0A1L5PF90</accession>
<dbReference type="Pfam" id="PF00534">
    <property type="entry name" value="Glycos_transf_1"/>
    <property type="match status" value="1"/>
</dbReference>
<sequence>MGVNPLGSKPIVVVYPFVGDKFGGSDISAIKLIEALQPSEVRPVVVVHRPNGDFAKYLDKRKIDYLTVKVSILRPRYRGATRSAVAAGYLYTIARLIRFLRRHKADIVHTNDGSIHATWGLPTVLSGARLLWHHRGDPAGRGINLLAPFIASHIVTVSNYAKPTSPLLPINDRTSVIHSPFDHPEPLLDREECRMDLVRELGLDEKTRLVGFFGTLIDRKRPIRFVEAIHAFCAQHPEPKIAGLLFGAPSHCGERLDVEVTARARELGIENAIHLMGFRSPINRLMCAMDILLVPAINEPFGRTLIEAMLVGTPVIATNHGGNPEAIVDGETGYLVEPEVPDAFVPPMAKLLKDAPEWQRVSANAQKSALAHYGVRSHTEKIMNIYRELAGRTA</sequence>
<evidence type="ECO:0000313" key="4">
    <source>
        <dbReference type="Proteomes" id="UP000185109"/>
    </source>
</evidence>
<dbReference type="EMBL" id="CP017244">
    <property type="protein sequence ID" value="APO78929.1"/>
    <property type="molecule type" value="Genomic_DNA"/>
</dbReference>
<dbReference type="PANTHER" id="PTHR12526">
    <property type="entry name" value="GLYCOSYLTRANSFERASE"/>
    <property type="match status" value="1"/>
</dbReference>
<dbReference type="InterPro" id="IPR001296">
    <property type="entry name" value="Glyco_trans_1"/>
</dbReference>
<proteinExistence type="predicted"/>
<reference evidence="3 4" key="1">
    <citation type="submission" date="2016-09" db="EMBL/GenBank/DDBJ databases">
        <title>The complete genome sequences of Rhizobium gallicum, symbiovars gallicum and phaseoli, symbionts associated to common bean (Phaseolus vulgaris).</title>
        <authorList>
            <person name="Bustos P."/>
            <person name="Santamaria R.I."/>
            <person name="Perez-Carrascal O.M."/>
            <person name="Juarez S."/>
            <person name="Lozano L."/>
            <person name="Martinez-Flores I."/>
            <person name="Martinez-Romero E."/>
            <person name="Cevallos M."/>
            <person name="Romero D."/>
            <person name="Davila G."/>
            <person name="Gonzalez V."/>
        </authorList>
    </citation>
    <scope>NUCLEOTIDE SEQUENCE [LARGE SCALE GENOMIC DNA]</scope>
    <source>
        <strain evidence="3 4">8C-3</strain>
        <plasmid evidence="4">Plasmid prsp8c3c</plasmid>
    </source>
</reference>
<dbReference type="SUPFAM" id="SSF53756">
    <property type="entry name" value="UDP-Glycosyltransferase/glycogen phosphorylase"/>
    <property type="match status" value="1"/>
</dbReference>